<sequence>MKKVIFGTCLLLLHGVLLNAQQTDTTLVKTDTLPKYGVLKVMVLDSDTKEPLPDIKIYIKGKRDTVITDSNGKCIYKNILYGKYKVSAEEKGGGYEPFTTKYIDIRKTETGIWIRLVAKPIPGLGHGDMMWPLSTYPNVHIYTPEDIKRYPSKP</sequence>
<keyword evidence="1" id="KW-0732">Signal</keyword>
<dbReference type="EMBL" id="MFFM01000034">
    <property type="protein sequence ID" value="OGF12115.1"/>
    <property type="molecule type" value="Genomic_DNA"/>
</dbReference>
<gene>
    <name evidence="3" type="ORF">A2024_03775</name>
</gene>
<feature type="signal peptide" evidence="1">
    <location>
        <begin position="1"/>
        <end position="20"/>
    </location>
</feature>
<comment type="caution">
    <text evidence="3">The sequence shown here is derived from an EMBL/GenBank/DDBJ whole genome shotgun (WGS) entry which is preliminary data.</text>
</comment>
<reference evidence="3 4" key="1">
    <citation type="journal article" date="2016" name="Nat. Commun.">
        <title>Thousands of microbial genomes shed light on interconnected biogeochemical processes in an aquifer system.</title>
        <authorList>
            <person name="Anantharaman K."/>
            <person name="Brown C.T."/>
            <person name="Hug L.A."/>
            <person name="Sharon I."/>
            <person name="Castelle C.J."/>
            <person name="Probst A.J."/>
            <person name="Thomas B.C."/>
            <person name="Singh A."/>
            <person name="Wilkins M.J."/>
            <person name="Karaoz U."/>
            <person name="Brodie E.L."/>
            <person name="Williams K.H."/>
            <person name="Hubbard S.S."/>
            <person name="Banfield J.F."/>
        </authorList>
    </citation>
    <scope>NUCLEOTIDE SEQUENCE [LARGE SCALE GENOMIC DNA]</scope>
</reference>
<dbReference type="Proteomes" id="UP000177230">
    <property type="component" value="Unassembled WGS sequence"/>
</dbReference>
<proteinExistence type="predicted"/>
<evidence type="ECO:0000313" key="3">
    <source>
        <dbReference type="EMBL" id="OGF12115.1"/>
    </source>
</evidence>
<dbReference type="AlphaFoldDB" id="A0A1F5RCE5"/>
<accession>A0A1F5RCE5</accession>
<dbReference type="Pfam" id="PF17802">
    <property type="entry name" value="SpaA"/>
    <property type="match status" value="1"/>
</dbReference>
<evidence type="ECO:0000313" key="4">
    <source>
        <dbReference type="Proteomes" id="UP000177230"/>
    </source>
</evidence>
<evidence type="ECO:0000256" key="1">
    <source>
        <dbReference type="SAM" id="SignalP"/>
    </source>
</evidence>
<dbReference type="SUPFAM" id="SSF49478">
    <property type="entry name" value="Cna protein B-type domain"/>
    <property type="match status" value="1"/>
</dbReference>
<evidence type="ECO:0000259" key="2">
    <source>
        <dbReference type="Pfam" id="PF17802"/>
    </source>
</evidence>
<feature type="domain" description="SpaA-like prealbumin fold" evidence="2">
    <location>
        <begin position="41"/>
        <end position="108"/>
    </location>
</feature>
<dbReference type="Gene3D" id="2.60.40.1120">
    <property type="entry name" value="Carboxypeptidase-like, regulatory domain"/>
    <property type="match status" value="1"/>
</dbReference>
<name>A0A1F5RCE5_9BACT</name>
<organism evidence="3 4">
    <name type="scientific">Candidatus Edwardsbacteria bacterium GWF2_54_11</name>
    <dbReference type="NCBI Taxonomy" id="1817851"/>
    <lineage>
        <taxon>Bacteria</taxon>
        <taxon>Candidatus Edwardsiibacteriota</taxon>
    </lineage>
</organism>
<feature type="chain" id="PRO_5009520677" description="SpaA-like prealbumin fold domain-containing protein" evidence="1">
    <location>
        <begin position="21"/>
        <end position="154"/>
    </location>
</feature>
<dbReference type="InterPro" id="IPR041033">
    <property type="entry name" value="SpaA_PFL_dom_1"/>
</dbReference>
<protein>
    <recommendedName>
        <fullName evidence="2">SpaA-like prealbumin fold domain-containing protein</fullName>
    </recommendedName>
</protein>